<dbReference type="GO" id="GO:0051787">
    <property type="term" value="F:misfolded protein binding"/>
    <property type="evidence" value="ECO:0007669"/>
    <property type="project" value="TreeGrafter"/>
</dbReference>
<feature type="compositionally biased region" description="Acidic residues" evidence="6">
    <location>
        <begin position="116"/>
        <end position="125"/>
    </location>
</feature>
<dbReference type="PANTHER" id="PTHR44360:SF1">
    <property type="entry name" value="DNAJ HOMOLOG SUBFAMILY B MEMBER 9"/>
    <property type="match status" value="1"/>
</dbReference>
<evidence type="ECO:0000313" key="9">
    <source>
        <dbReference type="EMBL" id="OQV18686.1"/>
    </source>
</evidence>
<keyword evidence="1" id="KW-0143">Chaperone</keyword>
<dbReference type="GO" id="GO:0005783">
    <property type="term" value="C:endoplasmic reticulum"/>
    <property type="evidence" value="ECO:0007669"/>
    <property type="project" value="TreeGrafter"/>
</dbReference>
<gene>
    <name evidence="9" type="ORF">BV898_07315</name>
</gene>
<dbReference type="Gene3D" id="1.10.287.110">
    <property type="entry name" value="DnaJ domain"/>
    <property type="match status" value="1"/>
</dbReference>
<evidence type="ECO:0000256" key="6">
    <source>
        <dbReference type="SAM" id="MobiDB-lite"/>
    </source>
</evidence>
<feature type="region of interest" description="Disordered" evidence="6">
    <location>
        <begin position="82"/>
        <end position="179"/>
    </location>
</feature>
<dbReference type="SUPFAM" id="SSF46565">
    <property type="entry name" value="Chaperone J-domain"/>
    <property type="match status" value="1"/>
</dbReference>
<evidence type="ECO:0000256" key="5">
    <source>
        <dbReference type="ARBA" id="ARBA00046365"/>
    </source>
</evidence>
<dbReference type="Proteomes" id="UP000192578">
    <property type="component" value="Unassembled WGS sequence"/>
</dbReference>
<dbReference type="InterPro" id="IPR051948">
    <property type="entry name" value="Hsp70_co-chaperone_J-domain"/>
</dbReference>
<dbReference type="EMBL" id="MTYJ01000047">
    <property type="protein sequence ID" value="OQV18686.1"/>
    <property type="molecule type" value="Genomic_DNA"/>
</dbReference>
<comment type="caution">
    <text evidence="9">The sequence shown here is derived from an EMBL/GenBank/DDBJ whole genome shotgun (WGS) entry which is preliminary data.</text>
</comment>
<evidence type="ECO:0000256" key="2">
    <source>
        <dbReference type="ARBA" id="ARBA00040158"/>
    </source>
</evidence>
<keyword evidence="7" id="KW-0732">Signal</keyword>
<dbReference type="PANTHER" id="PTHR44360">
    <property type="entry name" value="DNAJ HOMOLOG SUBFAMILY B MEMBER 9"/>
    <property type="match status" value="1"/>
</dbReference>
<dbReference type="Pfam" id="PF00226">
    <property type="entry name" value="DnaJ"/>
    <property type="match status" value="1"/>
</dbReference>
<organism evidence="9 10">
    <name type="scientific">Hypsibius exemplaris</name>
    <name type="common">Freshwater tardigrade</name>
    <dbReference type="NCBI Taxonomy" id="2072580"/>
    <lineage>
        <taxon>Eukaryota</taxon>
        <taxon>Metazoa</taxon>
        <taxon>Ecdysozoa</taxon>
        <taxon>Tardigrada</taxon>
        <taxon>Eutardigrada</taxon>
        <taxon>Parachela</taxon>
        <taxon>Hypsibioidea</taxon>
        <taxon>Hypsibiidae</taxon>
        <taxon>Hypsibius</taxon>
    </lineage>
</organism>
<feature type="signal peptide" evidence="7">
    <location>
        <begin position="1"/>
        <end position="24"/>
    </location>
</feature>
<dbReference type="PROSITE" id="PS50076">
    <property type="entry name" value="DNAJ_2"/>
    <property type="match status" value="1"/>
</dbReference>
<name>A0A1W0WU10_HYPEX</name>
<feature type="chain" id="PRO_5012393363" description="DnaJ homolog subfamily B member 9" evidence="7">
    <location>
        <begin position="25"/>
        <end position="200"/>
    </location>
</feature>
<reference evidence="10" key="1">
    <citation type="submission" date="2017-01" db="EMBL/GenBank/DDBJ databases">
        <title>Comparative genomics of anhydrobiosis in the tardigrade Hypsibius dujardini.</title>
        <authorList>
            <person name="Yoshida Y."/>
            <person name="Koutsovoulos G."/>
            <person name="Laetsch D."/>
            <person name="Stevens L."/>
            <person name="Kumar S."/>
            <person name="Horikawa D."/>
            <person name="Ishino K."/>
            <person name="Komine S."/>
            <person name="Tomita M."/>
            <person name="Blaxter M."/>
            <person name="Arakawa K."/>
        </authorList>
    </citation>
    <scope>NUCLEOTIDE SEQUENCE [LARGE SCALE GENOMIC DNA]</scope>
    <source>
        <strain evidence="10">Z151</strain>
    </source>
</reference>
<dbReference type="CDD" id="cd06257">
    <property type="entry name" value="DnaJ"/>
    <property type="match status" value="1"/>
</dbReference>
<protein>
    <recommendedName>
        <fullName evidence="2">DnaJ homolog subfamily B member 9</fullName>
    </recommendedName>
    <alternativeName>
        <fullName evidence="3">Endoplasmic reticulum DNA J domain-containing protein 4</fullName>
    </alternativeName>
</protein>
<sequence>MSFLPVIALTAAALAVMGFEVVIADKCLYSVLGVNPDASQAQLDKAFRKLSLKYHSDDNQFPDPDPRFDEITRAYTILSTPAQRKKYDKDPNSFHAQTPEEEATDMIYSSDHKQDDEEDEEEDDYDSHMTESITDGFKTSKQEKKVSASSFTYSHTTQKDGEEPITHSVSGGFHSGQDCKTITEKKGDTISTRTSCTATG</sequence>
<feature type="domain" description="J" evidence="8">
    <location>
        <begin position="27"/>
        <end position="91"/>
    </location>
</feature>
<keyword evidence="10" id="KW-1185">Reference proteome</keyword>
<evidence type="ECO:0000256" key="1">
    <source>
        <dbReference type="ARBA" id="ARBA00023186"/>
    </source>
</evidence>
<dbReference type="PRINTS" id="PR00625">
    <property type="entry name" value="JDOMAIN"/>
</dbReference>
<dbReference type="GO" id="GO:0051087">
    <property type="term" value="F:protein-folding chaperone binding"/>
    <property type="evidence" value="ECO:0007669"/>
    <property type="project" value="TreeGrafter"/>
</dbReference>
<dbReference type="GO" id="GO:0036503">
    <property type="term" value="P:ERAD pathway"/>
    <property type="evidence" value="ECO:0007669"/>
    <property type="project" value="TreeGrafter"/>
</dbReference>
<dbReference type="AlphaFoldDB" id="A0A1W0WU10"/>
<evidence type="ECO:0000256" key="3">
    <source>
        <dbReference type="ARBA" id="ARBA00041533"/>
    </source>
</evidence>
<proteinExistence type="predicted"/>
<dbReference type="InterPro" id="IPR001623">
    <property type="entry name" value="DnaJ_domain"/>
</dbReference>
<evidence type="ECO:0000313" key="10">
    <source>
        <dbReference type="Proteomes" id="UP000192578"/>
    </source>
</evidence>
<dbReference type="OrthoDB" id="376357at2759"/>
<feature type="compositionally biased region" description="Polar residues" evidence="6">
    <location>
        <begin position="147"/>
        <end position="156"/>
    </location>
</feature>
<accession>A0A1W0WU10</accession>
<dbReference type="InterPro" id="IPR036869">
    <property type="entry name" value="J_dom_sf"/>
</dbReference>
<dbReference type="SMART" id="SM00271">
    <property type="entry name" value="DnaJ"/>
    <property type="match status" value="1"/>
</dbReference>
<evidence type="ECO:0000256" key="4">
    <source>
        <dbReference type="ARBA" id="ARBA00045428"/>
    </source>
</evidence>
<comment type="subunit">
    <text evidence="5">Interacts with HSPA5/BiP; interaction is direct. Interacts with ERN1/IRE1 (via the luminal region). Interacts with DERL1.</text>
</comment>
<evidence type="ECO:0000259" key="8">
    <source>
        <dbReference type="PROSITE" id="PS50076"/>
    </source>
</evidence>
<evidence type="ECO:0000256" key="7">
    <source>
        <dbReference type="SAM" id="SignalP"/>
    </source>
</evidence>
<comment type="function">
    <text evidence="4">Co-chaperone for Hsp70 protein HSPA5/BiP that acts as a key repressor of the ERN1/IRE1-mediated unfolded protein response (UPR). J domain-containing co-chaperones stimulate the ATPase activity of Hsp70 proteins and are required for efficient substrate recognition by Hsp70 proteins. In the unstressed endoplasmic reticulum, interacts with the luminal region of ERN1/IRE1 and selectively recruits HSPA5/BiP: HSPA5/BiP disrupts the dimerization of the active ERN1/IRE1 luminal region, thereby inactivating ERN1/IRE1. Also involved in endoplasmic reticulum-associated degradation (ERAD) of misfolded proteins. Required for survival of B-cell progenitors and normal antibody production.</text>
</comment>